<proteinExistence type="predicted"/>
<comment type="caution">
    <text evidence="1">The sequence shown here is derived from an EMBL/GenBank/DDBJ whole genome shotgun (WGS) entry which is preliminary data.</text>
</comment>
<reference evidence="1" key="1">
    <citation type="submission" date="2022-07" db="EMBL/GenBank/DDBJ databases">
        <title>Fungi with potential for degradation of polypropylene.</title>
        <authorList>
            <person name="Gostincar C."/>
        </authorList>
    </citation>
    <scope>NUCLEOTIDE SEQUENCE</scope>
    <source>
        <strain evidence="1">EXF-13287</strain>
    </source>
</reference>
<accession>A0AA38RNT1</accession>
<name>A0AA38RNT1_9PEZI</name>
<evidence type="ECO:0000313" key="1">
    <source>
        <dbReference type="EMBL" id="KAJ9151510.1"/>
    </source>
</evidence>
<gene>
    <name evidence="1" type="ORF">NKR19_g4933</name>
</gene>
<dbReference type="AlphaFoldDB" id="A0AA38RNT1"/>
<dbReference type="EMBL" id="JANBVN010000064">
    <property type="protein sequence ID" value="KAJ9151510.1"/>
    <property type="molecule type" value="Genomic_DNA"/>
</dbReference>
<dbReference type="Proteomes" id="UP001174691">
    <property type="component" value="Unassembled WGS sequence"/>
</dbReference>
<organism evidence="1 2">
    <name type="scientific">Coniochaeta hoffmannii</name>
    <dbReference type="NCBI Taxonomy" id="91930"/>
    <lineage>
        <taxon>Eukaryota</taxon>
        <taxon>Fungi</taxon>
        <taxon>Dikarya</taxon>
        <taxon>Ascomycota</taxon>
        <taxon>Pezizomycotina</taxon>
        <taxon>Sordariomycetes</taxon>
        <taxon>Sordariomycetidae</taxon>
        <taxon>Coniochaetales</taxon>
        <taxon>Coniochaetaceae</taxon>
        <taxon>Coniochaeta</taxon>
    </lineage>
</organism>
<protein>
    <submittedName>
        <fullName evidence="1">Uncharacterized protein</fullName>
    </submittedName>
</protein>
<sequence length="306" mass="34300">MASSPFPPLGGFDLNDLPQPSSLLAILKSPCTAYQSNGRLNVTSSGENTNTVESNLVVLFRAANFYIDFRDLPDYFIAYVSNGLTWPHDECAAILHQYIAARKLYLARLDLITPEPRTETAKFICDLVDNLWSTPEPRWLFTRDRKEFLDQHRDYWELVVRQNSAESDILDPSFAFPAPPVPADADWLNPRGQLHSEAAVLADNLKHPGSVVHGDVSREHENCQIIAHQDVKTEENGKALEELREMAALIRQAHSKISRIPGPPTFMFIDLVDAIQSADDKAQMALKFSRLVGANGSFGNWVLSRE</sequence>
<evidence type="ECO:0000313" key="2">
    <source>
        <dbReference type="Proteomes" id="UP001174691"/>
    </source>
</evidence>
<keyword evidence="2" id="KW-1185">Reference proteome</keyword>